<dbReference type="GO" id="GO:0043093">
    <property type="term" value="P:FtsZ-dependent cytokinesis"/>
    <property type="evidence" value="ECO:0007669"/>
    <property type="project" value="UniProtKB-UniRule"/>
</dbReference>
<dbReference type="GO" id="GO:0009898">
    <property type="term" value="C:cytoplasmic side of plasma membrane"/>
    <property type="evidence" value="ECO:0007669"/>
    <property type="project" value="UniProtKB-UniRule"/>
</dbReference>
<dbReference type="InterPro" id="IPR003494">
    <property type="entry name" value="SHS2_FtsA"/>
</dbReference>
<dbReference type="PIRSF" id="PIRSF003101">
    <property type="entry name" value="FtsA"/>
    <property type="match status" value="1"/>
</dbReference>
<evidence type="ECO:0000256" key="1">
    <source>
        <dbReference type="ARBA" id="ARBA00022475"/>
    </source>
</evidence>
<comment type="subunit">
    <text evidence="5">Self-interacts. Interacts with FtsZ.</text>
</comment>
<dbReference type="Gene3D" id="3.30.420.40">
    <property type="match status" value="2"/>
</dbReference>
<dbReference type="CDD" id="cd24048">
    <property type="entry name" value="ASKHA_NBD_FtsA"/>
    <property type="match status" value="1"/>
</dbReference>
<evidence type="ECO:0000256" key="3">
    <source>
        <dbReference type="ARBA" id="ARBA00023136"/>
    </source>
</evidence>
<gene>
    <name evidence="5 8" type="primary">ftsA</name>
    <name evidence="8" type="ORF">MGR_1090</name>
</gene>
<proteinExistence type="inferred from homology"/>
<feature type="domain" description="SHS2" evidence="7">
    <location>
        <begin position="8"/>
        <end position="194"/>
    </location>
</feature>
<dbReference type="AlphaFoldDB" id="A4TTZ0"/>
<dbReference type="EMBL" id="CU459003">
    <property type="protein sequence ID" value="CAM74097.1"/>
    <property type="molecule type" value="Genomic_DNA"/>
</dbReference>
<evidence type="ECO:0000256" key="5">
    <source>
        <dbReference type="HAMAP-Rule" id="MF_02033"/>
    </source>
</evidence>
<reference evidence="8" key="1">
    <citation type="journal article" date="2007" name="J. Bacteriol.">
        <title>Comparative genome analysis of four magnetotactic bacteria reveals a complex set of group-specific genes implicated in magnetosome biomineralization and function.</title>
        <authorList>
            <person name="Richter M."/>
            <person name="Kube M."/>
            <person name="Bazylinski D.A."/>
            <person name="Lombardot T."/>
            <person name="Gloeckner F.O."/>
            <person name="Reinhardt R."/>
            <person name="Schueler D."/>
        </authorList>
    </citation>
    <scope>NUCLEOTIDE SEQUENCE</scope>
    <source>
        <strain evidence="8">MSR-1</strain>
    </source>
</reference>
<accession>A4TTZ0</accession>
<protein>
    <recommendedName>
        <fullName evidence="5 6">Cell division protein FtsA</fullName>
    </recommendedName>
</protein>
<dbReference type="NCBIfam" id="TIGR01174">
    <property type="entry name" value="ftsA"/>
    <property type="match status" value="1"/>
</dbReference>
<evidence type="ECO:0000256" key="2">
    <source>
        <dbReference type="ARBA" id="ARBA00022618"/>
    </source>
</evidence>
<dbReference type="PANTHER" id="PTHR32432">
    <property type="entry name" value="CELL DIVISION PROTEIN FTSA-RELATED"/>
    <property type="match status" value="1"/>
</dbReference>
<keyword evidence="4 5" id="KW-0131">Cell cycle</keyword>
<comment type="function">
    <text evidence="5 6">Cell division protein that is involved in the assembly of the Z ring. May serve as a membrane anchor for the Z ring.</text>
</comment>
<dbReference type="Pfam" id="PF14450">
    <property type="entry name" value="FtsA"/>
    <property type="match status" value="1"/>
</dbReference>
<keyword evidence="1 5" id="KW-1003">Cell membrane</keyword>
<dbReference type="InterPro" id="IPR043129">
    <property type="entry name" value="ATPase_NBD"/>
</dbReference>
<dbReference type="InterPro" id="IPR050696">
    <property type="entry name" value="FtsA/MreB"/>
</dbReference>
<dbReference type="HAMAP" id="MF_02033">
    <property type="entry name" value="FtsA"/>
    <property type="match status" value="1"/>
</dbReference>
<comment type="similarity">
    <text evidence="5 6">Belongs to the FtsA/MreB family.</text>
</comment>
<name>A4TTZ0_9PROT</name>
<evidence type="ECO:0000256" key="6">
    <source>
        <dbReference type="PIRNR" id="PIRNR003101"/>
    </source>
</evidence>
<keyword evidence="3 5" id="KW-0472">Membrane</keyword>
<evidence type="ECO:0000313" key="8">
    <source>
        <dbReference type="EMBL" id="CAM74097.1"/>
    </source>
</evidence>
<dbReference type="Pfam" id="PF02491">
    <property type="entry name" value="SHS2_FTSA"/>
    <property type="match status" value="1"/>
</dbReference>
<dbReference type="InterPro" id="IPR020823">
    <property type="entry name" value="Cell_div_FtsA"/>
</dbReference>
<dbReference type="Gene3D" id="3.30.1490.110">
    <property type="match status" value="1"/>
</dbReference>
<dbReference type="PANTHER" id="PTHR32432:SF4">
    <property type="entry name" value="CELL DIVISION PROTEIN FTSA"/>
    <property type="match status" value="1"/>
</dbReference>
<evidence type="ECO:0000256" key="4">
    <source>
        <dbReference type="ARBA" id="ARBA00023306"/>
    </source>
</evidence>
<dbReference type="SUPFAM" id="SSF53067">
    <property type="entry name" value="Actin-like ATPase domain"/>
    <property type="match status" value="2"/>
</dbReference>
<dbReference type="GO" id="GO:0032153">
    <property type="term" value="C:cell division site"/>
    <property type="evidence" value="ECO:0007669"/>
    <property type="project" value="UniProtKB-UniRule"/>
</dbReference>
<organism evidence="8">
    <name type="scientific">Magnetospirillum gryphiswaldense</name>
    <dbReference type="NCBI Taxonomy" id="55518"/>
    <lineage>
        <taxon>Bacteria</taxon>
        <taxon>Pseudomonadati</taxon>
        <taxon>Pseudomonadota</taxon>
        <taxon>Alphaproteobacteria</taxon>
        <taxon>Rhodospirillales</taxon>
        <taxon>Rhodospirillaceae</taxon>
        <taxon>Magnetospirillum</taxon>
    </lineage>
</organism>
<dbReference type="SMART" id="SM00842">
    <property type="entry name" value="FtsA"/>
    <property type="match status" value="1"/>
</dbReference>
<sequence>MSMRNGLIAALDVGSTKVCCFLARVQDDGMPRIVGIGHQVARGMRAGAVVDLEELEHSIRAAVDAAEDMANERVRAVVVNLSGGAPGSTNVKVEVSMNGHAVNEADIRRMLDHGRAHHENAERDLIHAIPVDYTIDGNEGIRDPRGMYGERLGVAIHVISAATGPVRNLMTVVHRCHLDIEARVVSPFAAGLACLVDDEKELGVTCIDMGGGTTSIAVFVAGQLVHTDVIPVGGHHVTNDIARGLSTPLSYAERMKTLYGSAIPSPSDDREMLKVPLVGEDEDGASNQVPRSMLIQIIQPRLEETLELVRSHLEKSGFDKMAGRRVVLTGGASQMQGVRDLAGLVLDKQVRLGRPVGLHGLPESTNGPAFSTCAGLIRYAMAHQPVAKSGRKAIQEQESPGGWGRIGSWLKRNF</sequence>
<comment type="subcellular location">
    <subcellularLocation>
        <location evidence="5">Cell membrane</location>
        <topology evidence="5">Peripheral membrane protein</topology>
        <orientation evidence="5">Cytoplasmic side</orientation>
    </subcellularLocation>
    <text evidence="5">Localizes to the Z ring in an FtsZ-dependent manner. Targeted to the membrane through a conserved C-terminal amphipathic helix.</text>
</comment>
<keyword evidence="2 5" id="KW-0132">Cell division</keyword>
<evidence type="ECO:0000259" key="7">
    <source>
        <dbReference type="SMART" id="SM00842"/>
    </source>
</evidence>
<dbReference type="RefSeq" id="WP_041633602.1">
    <property type="nucleotide sequence ID" value="NZ_CP027527.1"/>
</dbReference>